<keyword evidence="1" id="KW-0175">Coiled coil</keyword>
<keyword evidence="3" id="KW-1185">Reference proteome</keyword>
<name>A0A7M3MDX9_9BACT</name>
<dbReference type="AlphaFoldDB" id="A0A7M3MDX9"/>
<comment type="caution">
    <text evidence="2">The sequence shown here is derived from an EMBL/GenBank/DDBJ whole genome shotgun (WGS) entry which is preliminary data.</text>
</comment>
<reference evidence="2 3" key="1">
    <citation type="submission" date="2018-06" db="EMBL/GenBank/DDBJ databases">
        <title>Complete genome of Desulfovibrio indonesiensis P37SLT.</title>
        <authorList>
            <person name="Crispim J.S."/>
            <person name="Vidigal P.M.P."/>
            <person name="Silva L.C.F."/>
            <person name="Laguardia C.N."/>
            <person name="Araujo L.C."/>
            <person name="Dias R.S."/>
            <person name="Sousa M.P."/>
            <person name="Paula S.O."/>
            <person name="Silva C."/>
        </authorList>
    </citation>
    <scope>NUCLEOTIDE SEQUENCE [LARGE SCALE GENOMIC DNA]</scope>
    <source>
        <strain evidence="2 3">P37SLT</strain>
    </source>
</reference>
<dbReference type="RefSeq" id="WP_144303274.1">
    <property type="nucleotide sequence ID" value="NZ_QMIE01000009.1"/>
</dbReference>
<dbReference type="Pfam" id="PF05137">
    <property type="entry name" value="PilN"/>
    <property type="match status" value="1"/>
</dbReference>
<protein>
    <submittedName>
        <fullName evidence="2">Uncharacterized protein</fullName>
    </submittedName>
</protein>
<proteinExistence type="predicted"/>
<evidence type="ECO:0000313" key="3">
    <source>
        <dbReference type="Proteomes" id="UP000448292"/>
    </source>
</evidence>
<dbReference type="Proteomes" id="UP000448292">
    <property type="component" value="Unassembled WGS sequence"/>
</dbReference>
<evidence type="ECO:0000256" key="1">
    <source>
        <dbReference type="SAM" id="Coils"/>
    </source>
</evidence>
<sequence length="532" mass="58674">MRLDVHKLRTLSRSFGRALGSFSSGGKLLTVFLGDRMVRGILVRRLGRGRIEVLRFMEVDMEEGSTSPRAKLVRLLKAWGETPAKDVLLVSNEFHSILAELPRPSGKRVTSEGEQMLQAASRFEIASYLDYPAEEAMITILRLPEAPGADDFAEPGETSRFPALLFAMHARSYQQLKALCRALKMRLRGVAPEESFIFATRSDSCPVIKGCLLDDDLDEAEVSMLVNLMNSHALGALLVNGKAAAFARYDFQNDDISADGVAALANELTPLLPPGIDNPLTGIVVGGERAEREDADALAPPLLPAPARPWDAESDLGAECPGPLPQRYMTELGATAQFVSKGERVLVDDYIPLKTRIGRHPLSGPLLALVIFALLICTDYQFKKLKVARLESTIKTLQEEKESLDAQAKSGSGMMQQYESLKAEKNQLEQEIKLLTQDLRNRELLQRALLAGLASRTPMQIQLRRVAQFSDAAWHVEGIALRYTDITAFVVDLKALPMVEQCRLESSSQKPSKEDGATTAYIFTLRLRLGQV</sequence>
<accession>A0A7M3MDX9</accession>
<dbReference type="InterPro" id="IPR007813">
    <property type="entry name" value="PilN"/>
</dbReference>
<gene>
    <name evidence="2" type="ORF">DPQ33_11025</name>
</gene>
<dbReference type="EMBL" id="QMIE01000009">
    <property type="protein sequence ID" value="TVM16927.1"/>
    <property type="molecule type" value="Genomic_DNA"/>
</dbReference>
<evidence type="ECO:0000313" key="2">
    <source>
        <dbReference type="EMBL" id="TVM16927.1"/>
    </source>
</evidence>
<feature type="coiled-coil region" evidence="1">
    <location>
        <begin position="380"/>
        <end position="445"/>
    </location>
</feature>
<organism evidence="2 3">
    <name type="scientific">Oceanidesulfovibrio indonesiensis</name>
    <dbReference type="NCBI Taxonomy" id="54767"/>
    <lineage>
        <taxon>Bacteria</taxon>
        <taxon>Pseudomonadati</taxon>
        <taxon>Thermodesulfobacteriota</taxon>
        <taxon>Desulfovibrionia</taxon>
        <taxon>Desulfovibrionales</taxon>
        <taxon>Desulfovibrionaceae</taxon>
        <taxon>Oceanidesulfovibrio</taxon>
    </lineage>
</organism>